<dbReference type="Pfam" id="PF14547">
    <property type="entry name" value="Hydrophob_seed"/>
    <property type="match status" value="1"/>
</dbReference>
<dbReference type="PANTHER" id="PTHR31731">
    <property type="match status" value="1"/>
</dbReference>
<evidence type="ECO:0000313" key="4">
    <source>
        <dbReference type="EMBL" id="THU44070.1"/>
    </source>
</evidence>
<dbReference type="InterPro" id="IPR036312">
    <property type="entry name" value="Bifun_inhib/LTP/seed_sf"/>
</dbReference>
<comment type="caution">
    <text evidence="4">The sequence shown here is derived from an EMBL/GenBank/DDBJ whole genome shotgun (WGS) entry which is preliminary data.</text>
</comment>
<dbReference type="CDD" id="cd01958">
    <property type="entry name" value="HPS_like"/>
    <property type="match status" value="1"/>
</dbReference>
<feature type="region of interest" description="Disordered" evidence="1">
    <location>
        <begin position="31"/>
        <end position="77"/>
    </location>
</feature>
<evidence type="ECO:0000256" key="2">
    <source>
        <dbReference type="SAM" id="SignalP"/>
    </source>
</evidence>
<evidence type="ECO:0000259" key="3">
    <source>
        <dbReference type="Pfam" id="PF14547"/>
    </source>
</evidence>
<keyword evidence="2" id="KW-0732">Signal</keyword>
<feature type="chain" id="PRO_5021006565" description="Hydrophobic seed protein domain-containing protein" evidence="2">
    <location>
        <begin position="24"/>
        <end position="155"/>
    </location>
</feature>
<dbReference type="InterPro" id="IPR027923">
    <property type="entry name" value="Hydrophob_seed_dom"/>
</dbReference>
<name>A0A4S8I7Y8_MUSBA</name>
<dbReference type="SUPFAM" id="SSF47699">
    <property type="entry name" value="Bifunctional inhibitor/lipid-transfer protein/seed storage 2S albumin"/>
    <property type="match status" value="1"/>
</dbReference>
<dbReference type="Proteomes" id="UP000317650">
    <property type="component" value="Chromosome 2"/>
</dbReference>
<dbReference type="STRING" id="52838.A0A4S8I7Y8"/>
<keyword evidence="5" id="KW-1185">Reference proteome</keyword>
<dbReference type="EMBL" id="PYDT01000011">
    <property type="protein sequence ID" value="THU44070.1"/>
    <property type="molecule type" value="Genomic_DNA"/>
</dbReference>
<reference evidence="4 5" key="1">
    <citation type="journal article" date="2019" name="Nat. Plants">
        <title>Genome sequencing of Musa balbisiana reveals subgenome evolution and function divergence in polyploid bananas.</title>
        <authorList>
            <person name="Yao X."/>
        </authorList>
    </citation>
    <scope>NUCLEOTIDE SEQUENCE [LARGE SCALE GENOMIC DNA]</scope>
    <source>
        <strain evidence="5">cv. DH-PKW</strain>
        <tissue evidence="4">Leaves</tissue>
    </source>
</reference>
<dbReference type="AlphaFoldDB" id="A0A4S8I7Y8"/>
<proteinExistence type="predicted"/>
<dbReference type="InterPro" id="IPR051636">
    <property type="entry name" value="Plant_LTP/defense-related"/>
</dbReference>
<feature type="signal peptide" evidence="2">
    <location>
        <begin position="1"/>
        <end position="23"/>
    </location>
</feature>
<sequence length="155" mass="16073">MAMYHVAVLFLLAHFASFPHSLACPYCSTPTTPPKKSPPPPPPPSPCPPPPRSVGPVPPSPKTPSPPSPKTPSSGACPIDTLKLDACVDLLGGLVHAVIGQDTKDKCCPVIQGLADLDAALCLCTTIKAKVLDINVLLPIALELLVDCGKHVHGN</sequence>
<feature type="compositionally biased region" description="Pro residues" evidence="1">
    <location>
        <begin position="31"/>
        <end position="70"/>
    </location>
</feature>
<feature type="domain" description="Hydrophobic seed protein" evidence="3">
    <location>
        <begin position="77"/>
        <end position="152"/>
    </location>
</feature>
<dbReference type="Gene3D" id="1.10.110.10">
    <property type="entry name" value="Plant lipid-transfer and hydrophobic proteins"/>
    <property type="match status" value="1"/>
</dbReference>
<evidence type="ECO:0000313" key="5">
    <source>
        <dbReference type="Proteomes" id="UP000317650"/>
    </source>
</evidence>
<gene>
    <name evidence="4" type="ORF">C4D60_Mb02t03500</name>
</gene>
<accession>A0A4S8I7Y8</accession>
<evidence type="ECO:0000256" key="1">
    <source>
        <dbReference type="SAM" id="MobiDB-lite"/>
    </source>
</evidence>
<organism evidence="4 5">
    <name type="scientific">Musa balbisiana</name>
    <name type="common">Banana</name>
    <dbReference type="NCBI Taxonomy" id="52838"/>
    <lineage>
        <taxon>Eukaryota</taxon>
        <taxon>Viridiplantae</taxon>
        <taxon>Streptophyta</taxon>
        <taxon>Embryophyta</taxon>
        <taxon>Tracheophyta</taxon>
        <taxon>Spermatophyta</taxon>
        <taxon>Magnoliopsida</taxon>
        <taxon>Liliopsida</taxon>
        <taxon>Zingiberales</taxon>
        <taxon>Musaceae</taxon>
        <taxon>Musa</taxon>
    </lineage>
</organism>
<protein>
    <recommendedName>
        <fullName evidence="3">Hydrophobic seed protein domain-containing protein</fullName>
    </recommendedName>
</protein>